<proteinExistence type="predicted"/>
<organism evidence="1">
    <name type="scientific">marine metagenome</name>
    <dbReference type="NCBI Taxonomy" id="408172"/>
    <lineage>
        <taxon>unclassified sequences</taxon>
        <taxon>metagenomes</taxon>
        <taxon>ecological metagenomes</taxon>
    </lineage>
</organism>
<dbReference type="AlphaFoldDB" id="A0A381VK92"/>
<accession>A0A381VK92</accession>
<dbReference type="EMBL" id="UINC01008942">
    <property type="protein sequence ID" value="SVA40188.1"/>
    <property type="molecule type" value="Genomic_DNA"/>
</dbReference>
<evidence type="ECO:0000313" key="1">
    <source>
        <dbReference type="EMBL" id="SVA40188.1"/>
    </source>
</evidence>
<name>A0A381VK92_9ZZZZ</name>
<reference evidence="1" key="1">
    <citation type="submission" date="2018-05" db="EMBL/GenBank/DDBJ databases">
        <authorList>
            <person name="Lanie J.A."/>
            <person name="Ng W.-L."/>
            <person name="Kazmierczak K.M."/>
            <person name="Andrzejewski T.M."/>
            <person name="Davidsen T.M."/>
            <person name="Wayne K.J."/>
            <person name="Tettelin H."/>
            <person name="Glass J.I."/>
            <person name="Rusch D."/>
            <person name="Podicherti R."/>
            <person name="Tsui H.-C.T."/>
            <person name="Winkler M.E."/>
        </authorList>
    </citation>
    <scope>NUCLEOTIDE SEQUENCE</scope>
</reference>
<sequence>MINKFALPALPSDNSRIWLTHTSGHPGDLTVDCLLYFSASSTNYATALPEWNFLSELIILAA</sequence>
<gene>
    <name evidence="1" type="ORF">METZ01_LOCUS93042</name>
</gene>
<protein>
    <submittedName>
        <fullName evidence="1">Uncharacterized protein</fullName>
    </submittedName>
</protein>